<evidence type="ECO:0000256" key="7">
    <source>
        <dbReference type="ARBA" id="ARBA00023125"/>
    </source>
</evidence>
<dbReference type="SUPFAM" id="SSF57667">
    <property type="entry name" value="beta-beta-alpha zinc fingers"/>
    <property type="match status" value="3"/>
</dbReference>
<dbReference type="Proteomes" id="UP001474421">
    <property type="component" value="Unassembled WGS sequence"/>
</dbReference>
<evidence type="ECO:0000256" key="2">
    <source>
        <dbReference type="ARBA" id="ARBA00022723"/>
    </source>
</evidence>
<name>A0AAW1B5A8_CROAD</name>
<dbReference type="GO" id="GO:0000978">
    <property type="term" value="F:RNA polymerase II cis-regulatory region sequence-specific DNA binding"/>
    <property type="evidence" value="ECO:0007669"/>
    <property type="project" value="TreeGrafter"/>
</dbReference>
<comment type="subcellular location">
    <subcellularLocation>
        <location evidence="1">Nucleus</location>
    </subcellularLocation>
</comment>
<dbReference type="GO" id="GO:0000981">
    <property type="term" value="F:DNA-binding transcription factor activity, RNA polymerase II-specific"/>
    <property type="evidence" value="ECO:0007669"/>
    <property type="project" value="TreeGrafter"/>
</dbReference>
<evidence type="ECO:0000256" key="8">
    <source>
        <dbReference type="ARBA" id="ARBA00023163"/>
    </source>
</evidence>
<keyword evidence="4 10" id="KW-0863">Zinc-finger</keyword>
<evidence type="ECO:0000256" key="10">
    <source>
        <dbReference type="PROSITE-ProRule" id="PRU00042"/>
    </source>
</evidence>
<feature type="domain" description="C2H2-type" evidence="12">
    <location>
        <begin position="270"/>
        <end position="297"/>
    </location>
</feature>
<dbReference type="Gene3D" id="3.30.160.60">
    <property type="entry name" value="Classic Zinc Finger"/>
    <property type="match status" value="6"/>
</dbReference>
<evidence type="ECO:0000313" key="13">
    <source>
        <dbReference type="EMBL" id="KAK9397334.1"/>
    </source>
</evidence>
<accession>A0AAW1B5A8</accession>
<dbReference type="SMART" id="SM00355">
    <property type="entry name" value="ZnF_C2H2"/>
    <property type="match status" value="6"/>
</dbReference>
<evidence type="ECO:0000256" key="1">
    <source>
        <dbReference type="ARBA" id="ARBA00004123"/>
    </source>
</evidence>
<comment type="caution">
    <text evidence="13">The sequence shown here is derived from an EMBL/GenBank/DDBJ whole genome shotgun (WGS) entry which is preliminary data.</text>
</comment>
<evidence type="ECO:0000256" key="5">
    <source>
        <dbReference type="ARBA" id="ARBA00022833"/>
    </source>
</evidence>
<evidence type="ECO:0000256" key="11">
    <source>
        <dbReference type="SAM" id="MobiDB-lite"/>
    </source>
</evidence>
<feature type="domain" description="C2H2-type" evidence="12">
    <location>
        <begin position="298"/>
        <end position="325"/>
    </location>
</feature>
<keyword evidence="14" id="KW-1185">Reference proteome</keyword>
<dbReference type="EMBL" id="JAOTOJ010000008">
    <property type="protein sequence ID" value="KAK9397334.1"/>
    <property type="molecule type" value="Genomic_DNA"/>
</dbReference>
<proteinExistence type="predicted"/>
<keyword evidence="6" id="KW-0805">Transcription regulation</keyword>
<dbReference type="AlphaFoldDB" id="A0AAW1B5A8"/>
<evidence type="ECO:0000256" key="3">
    <source>
        <dbReference type="ARBA" id="ARBA00022737"/>
    </source>
</evidence>
<dbReference type="PROSITE" id="PS50157">
    <property type="entry name" value="ZINC_FINGER_C2H2_2"/>
    <property type="match status" value="6"/>
</dbReference>
<feature type="domain" description="C2H2-type" evidence="12">
    <location>
        <begin position="212"/>
        <end position="239"/>
    </location>
</feature>
<feature type="region of interest" description="Disordered" evidence="11">
    <location>
        <begin position="30"/>
        <end position="52"/>
    </location>
</feature>
<dbReference type="FunFam" id="3.30.160.60:FF:000213">
    <property type="entry name" value="Zinc finger protein 624"/>
    <property type="match status" value="1"/>
</dbReference>
<dbReference type="InterPro" id="IPR036236">
    <property type="entry name" value="Znf_C2H2_sf"/>
</dbReference>
<keyword evidence="5" id="KW-0862">Zinc</keyword>
<gene>
    <name evidence="13" type="ORF">NXF25_020695</name>
</gene>
<protein>
    <submittedName>
        <fullName evidence="13">Zinc finger protein</fullName>
    </submittedName>
</protein>
<reference evidence="13 14" key="1">
    <citation type="journal article" date="2024" name="Proc. Natl. Acad. Sci. U.S.A.">
        <title>The genetic regulatory architecture and epigenomic basis for age-related changes in rattlesnake venom.</title>
        <authorList>
            <person name="Hogan M.P."/>
            <person name="Holding M.L."/>
            <person name="Nystrom G.S."/>
            <person name="Colston T.J."/>
            <person name="Bartlett D.A."/>
            <person name="Mason A.J."/>
            <person name="Ellsworth S.A."/>
            <person name="Rautsaw R.M."/>
            <person name="Lawrence K.C."/>
            <person name="Strickland J.L."/>
            <person name="He B."/>
            <person name="Fraser P."/>
            <person name="Margres M.J."/>
            <person name="Gilbert D.M."/>
            <person name="Gibbs H.L."/>
            <person name="Parkinson C.L."/>
            <person name="Rokyta D.R."/>
        </authorList>
    </citation>
    <scope>NUCLEOTIDE SEQUENCE [LARGE SCALE GENOMIC DNA]</scope>
    <source>
        <strain evidence="13">DRR0105</strain>
    </source>
</reference>
<evidence type="ECO:0000259" key="12">
    <source>
        <dbReference type="PROSITE" id="PS50157"/>
    </source>
</evidence>
<feature type="domain" description="C2H2-type" evidence="12">
    <location>
        <begin position="130"/>
        <end position="157"/>
    </location>
</feature>
<keyword evidence="7" id="KW-0238">DNA-binding</keyword>
<dbReference type="FunFam" id="3.30.160.60:FF:000016">
    <property type="entry name" value="zinc finger protein 37 homolog"/>
    <property type="match status" value="1"/>
</dbReference>
<keyword evidence="2" id="KW-0479">Metal-binding</keyword>
<organism evidence="13 14">
    <name type="scientific">Crotalus adamanteus</name>
    <name type="common">Eastern diamondback rattlesnake</name>
    <dbReference type="NCBI Taxonomy" id="8729"/>
    <lineage>
        <taxon>Eukaryota</taxon>
        <taxon>Metazoa</taxon>
        <taxon>Chordata</taxon>
        <taxon>Craniata</taxon>
        <taxon>Vertebrata</taxon>
        <taxon>Euteleostomi</taxon>
        <taxon>Lepidosauria</taxon>
        <taxon>Squamata</taxon>
        <taxon>Bifurcata</taxon>
        <taxon>Unidentata</taxon>
        <taxon>Episquamata</taxon>
        <taxon>Toxicofera</taxon>
        <taxon>Serpentes</taxon>
        <taxon>Colubroidea</taxon>
        <taxon>Viperidae</taxon>
        <taxon>Crotalinae</taxon>
        <taxon>Crotalus</taxon>
    </lineage>
</organism>
<dbReference type="Pfam" id="PF13912">
    <property type="entry name" value="zf-C2H2_6"/>
    <property type="match status" value="1"/>
</dbReference>
<evidence type="ECO:0000256" key="9">
    <source>
        <dbReference type="ARBA" id="ARBA00023242"/>
    </source>
</evidence>
<dbReference type="GO" id="GO:0008270">
    <property type="term" value="F:zinc ion binding"/>
    <property type="evidence" value="ECO:0007669"/>
    <property type="project" value="UniProtKB-KW"/>
</dbReference>
<dbReference type="Pfam" id="PF00096">
    <property type="entry name" value="zf-C2H2"/>
    <property type="match status" value="5"/>
</dbReference>
<dbReference type="GO" id="GO:0005634">
    <property type="term" value="C:nucleus"/>
    <property type="evidence" value="ECO:0007669"/>
    <property type="project" value="UniProtKB-SubCell"/>
</dbReference>
<evidence type="ECO:0000256" key="4">
    <source>
        <dbReference type="ARBA" id="ARBA00022771"/>
    </source>
</evidence>
<feature type="domain" description="C2H2-type" evidence="12">
    <location>
        <begin position="183"/>
        <end position="211"/>
    </location>
</feature>
<dbReference type="PANTHER" id="PTHR23226:SF375">
    <property type="entry name" value="C2H2-TYPE DOMAIN-CONTAINING PROTEIN-RELATED"/>
    <property type="match status" value="1"/>
</dbReference>
<evidence type="ECO:0000313" key="14">
    <source>
        <dbReference type="Proteomes" id="UP001474421"/>
    </source>
</evidence>
<feature type="domain" description="C2H2-type" evidence="12">
    <location>
        <begin position="326"/>
        <end position="353"/>
    </location>
</feature>
<keyword evidence="8" id="KW-0804">Transcription</keyword>
<keyword evidence="9" id="KW-0539">Nucleus</keyword>
<dbReference type="PROSITE" id="PS00028">
    <property type="entry name" value="ZINC_FINGER_C2H2_1"/>
    <property type="match status" value="6"/>
</dbReference>
<keyword evidence="3" id="KW-0677">Repeat</keyword>
<dbReference type="PANTHER" id="PTHR23226">
    <property type="entry name" value="ZINC FINGER AND SCAN DOMAIN-CONTAINING"/>
    <property type="match status" value="1"/>
</dbReference>
<evidence type="ECO:0000256" key="6">
    <source>
        <dbReference type="ARBA" id="ARBA00023015"/>
    </source>
</evidence>
<sequence length="466" mass="50725">MYFAVTCPTAKMAKGLYLNYNSQDILSSQWQKSKGEGGGGTPPPKAPRPFSHQPLIAARRVRRKKKDQVKSVAMVGAQQIEMQAAEVPAVAPAAFASDTYLQQHLETHADVAPPAQLFLEEPTATVEMVFRCSICHLTFPLQEQLLSHQETHLAPTEPLPLPEMPSPSVQEEMAPAVSPTSSVSCSVCGKTFKSAAGLARHQQSQHSSDRTYTCVVCERSFPALASLLGHQRSHPPAEQRLEEAEVTCPAQAEPVPTATATPPPPSERPYVCGECGKSFKGSSGLRYHLRDHTGERPYACSECGKAFKRSSLLRIHQRVHTGLHAFTCPTCGMAFKWASHYQYHLRQHTGEQGQQLQPSEEMASVQLQTLSSAQEMNEIGNAMSSSHELSEVDLHQGSNIEEESQNLIVVQNSPGEELLGPGGLLPTHPSRASGRRSGECNCYWDIPCASLQGEKLAVVCKLGISC</sequence>
<dbReference type="InterPro" id="IPR013087">
    <property type="entry name" value="Znf_C2H2_type"/>
</dbReference>